<protein>
    <submittedName>
        <fullName evidence="2">PHP domain-containing protein</fullName>
    </submittedName>
</protein>
<dbReference type="CDD" id="cd07438">
    <property type="entry name" value="PHP_HisPPase_AMP"/>
    <property type="match status" value="1"/>
</dbReference>
<feature type="domain" description="Polymerase/histidinol phosphatase N-terminal" evidence="1">
    <location>
        <begin position="13"/>
        <end position="78"/>
    </location>
</feature>
<sequence>MTPGTPYGCAVRIDLHTHSRASDGTDTPAGLVRAAARAGLDVVAITDHDTADGWAEAAAAAEEVGITLVPGMEISTIHHGRSVHLLAYLPDPTSPALAAELTQVLAGRESRVPEMLDRLRRLGIDISADDVRAASHGAAATGRPHVADALVTLGVVGDRTEAFDRYLGAGRSAYVNRYAAPLEGTIRAVTEAGGVSVIAHPWGRGGLGRPDEATLTHLHAVGLAGIEVDHQDHDAAARSRLRALARDIGLVATGSSDYHGDGKVDHDLGCNTTDPGEYERLMALAADAGVRSDRVPPVVTYGPATGSA</sequence>
<organism evidence="2 3">
    <name type="scientific">Nocardioides conyzicola</name>
    <dbReference type="NCBI Taxonomy" id="1651781"/>
    <lineage>
        <taxon>Bacteria</taxon>
        <taxon>Bacillati</taxon>
        <taxon>Actinomycetota</taxon>
        <taxon>Actinomycetes</taxon>
        <taxon>Propionibacteriales</taxon>
        <taxon>Nocardioidaceae</taxon>
        <taxon>Nocardioides</taxon>
    </lineage>
</organism>
<accession>A0ABP8WP40</accession>
<evidence type="ECO:0000313" key="2">
    <source>
        <dbReference type="EMBL" id="GAA4693102.1"/>
    </source>
</evidence>
<name>A0ABP8WP40_9ACTN</name>
<dbReference type="SMART" id="SM00481">
    <property type="entry name" value="POLIIIAc"/>
    <property type="match status" value="1"/>
</dbReference>
<dbReference type="InterPro" id="IPR004013">
    <property type="entry name" value="PHP_dom"/>
</dbReference>
<gene>
    <name evidence="2" type="ORF">GCM10023349_05370</name>
</gene>
<dbReference type="InterPro" id="IPR016195">
    <property type="entry name" value="Pol/histidinol_Pase-like"/>
</dbReference>
<dbReference type="Pfam" id="PF02811">
    <property type="entry name" value="PHP"/>
    <property type="match status" value="1"/>
</dbReference>
<dbReference type="EMBL" id="BAABKM010000001">
    <property type="protein sequence ID" value="GAA4693102.1"/>
    <property type="molecule type" value="Genomic_DNA"/>
</dbReference>
<dbReference type="PANTHER" id="PTHR42924:SF3">
    <property type="entry name" value="POLYMERASE_HISTIDINOL PHOSPHATASE N-TERMINAL DOMAIN-CONTAINING PROTEIN"/>
    <property type="match status" value="1"/>
</dbReference>
<dbReference type="Proteomes" id="UP001499974">
    <property type="component" value="Unassembled WGS sequence"/>
</dbReference>
<dbReference type="SUPFAM" id="SSF89550">
    <property type="entry name" value="PHP domain-like"/>
    <property type="match status" value="1"/>
</dbReference>
<proteinExistence type="predicted"/>
<comment type="caution">
    <text evidence="2">The sequence shown here is derived from an EMBL/GenBank/DDBJ whole genome shotgun (WGS) entry which is preliminary data.</text>
</comment>
<reference evidence="3" key="1">
    <citation type="journal article" date="2019" name="Int. J. Syst. Evol. Microbiol.">
        <title>The Global Catalogue of Microorganisms (GCM) 10K type strain sequencing project: providing services to taxonomists for standard genome sequencing and annotation.</title>
        <authorList>
            <consortium name="The Broad Institute Genomics Platform"/>
            <consortium name="The Broad Institute Genome Sequencing Center for Infectious Disease"/>
            <person name="Wu L."/>
            <person name="Ma J."/>
        </authorList>
    </citation>
    <scope>NUCLEOTIDE SEQUENCE [LARGE SCALE GENOMIC DNA]</scope>
    <source>
        <strain evidence="3">JCM 18531</strain>
    </source>
</reference>
<evidence type="ECO:0000313" key="3">
    <source>
        <dbReference type="Proteomes" id="UP001499974"/>
    </source>
</evidence>
<dbReference type="Gene3D" id="3.20.20.140">
    <property type="entry name" value="Metal-dependent hydrolases"/>
    <property type="match status" value="1"/>
</dbReference>
<dbReference type="InterPro" id="IPR052018">
    <property type="entry name" value="PHP_domain"/>
</dbReference>
<dbReference type="PANTHER" id="PTHR42924">
    <property type="entry name" value="EXONUCLEASE"/>
    <property type="match status" value="1"/>
</dbReference>
<keyword evidence="3" id="KW-1185">Reference proteome</keyword>
<evidence type="ECO:0000259" key="1">
    <source>
        <dbReference type="SMART" id="SM00481"/>
    </source>
</evidence>
<dbReference type="InterPro" id="IPR003141">
    <property type="entry name" value="Pol/His_phosphatase_N"/>
</dbReference>
<dbReference type="Gene3D" id="1.10.150.650">
    <property type="match status" value="1"/>
</dbReference>